<evidence type="ECO:0000313" key="5">
    <source>
        <dbReference type="EMBL" id="XAN06771.1"/>
    </source>
</evidence>
<dbReference type="InterPro" id="IPR043968">
    <property type="entry name" value="SGNH"/>
</dbReference>
<feature type="transmembrane region" description="Helical" evidence="2">
    <location>
        <begin position="12"/>
        <end position="29"/>
    </location>
</feature>
<dbReference type="PANTHER" id="PTHR23028">
    <property type="entry name" value="ACETYLTRANSFERASE"/>
    <property type="match status" value="1"/>
</dbReference>
<organism evidence="5 6">
    <name type="scientific">Ammonicoccus fulvus</name>
    <dbReference type="NCBI Taxonomy" id="3138240"/>
    <lineage>
        <taxon>Bacteria</taxon>
        <taxon>Bacillati</taxon>
        <taxon>Actinomycetota</taxon>
        <taxon>Actinomycetes</taxon>
        <taxon>Propionibacteriales</taxon>
        <taxon>Propionibacteriaceae</taxon>
        <taxon>Ammonicoccus</taxon>
    </lineage>
</organism>
<sequence>MTESRPQHRGEIHGLRGMAIALVVAYHLWGAGRVSGGVDVFLMISAYLMTGSFLRKGMAFKFLDFLVGRFRRLIPSSAVVILATCVAGWLILTPTRWYGLLEQALASLFYTQNWVLIGLATDYTSADRSGTSPLQHYWSLSIQGQIFLMWPLLMLLAMALFKFWRIPIKWTLGVIFVAATAASLAYALHGVATNPPAAYFDTWARLWEFSLASLFAFVPQLRLPYAVSAIMSWTGVVGVAIGGLIIGRYDFPGLPALWPSLAAALVVFAGSSQRRTHAAHWLSSRPMAWIGDRAYGLYLWHWPVLMFWLHLSERNEVDIWGSMVVIGLSVLLADFSTRLIERRFNRIPLLTAKRWGLATIATIVIIVIGAVQAWTMILDRSVQQVNAAPETERPGARAVTPGASLPTASPSRSIAPGDTVIHTDWPEALPPCNMDGPLAPPQSECSEVLPEDGQPPHRTVVMFGDSHTNQWNPLLHDLAVRERWRLLVIIQPGCRFSLPNEFSTPECVQFSRDLTTYLLQLQPDWVFTIGSRAQADGPELPVDTYAEAARPLTEAGITIVNMRDNPRFTFLMPECVQRYGAADARCLPPVSEKLAAESPLLALEADPGMRSMDLTEYICPDGYCPGVIGNVYVYMDDNHLSRTYIHTLKDEFEAQLWSAVER</sequence>
<dbReference type="EMBL" id="CP154795">
    <property type="protein sequence ID" value="XAN06771.1"/>
    <property type="molecule type" value="Genomic_DNA"/>
</dbReference>
<feature type="transmembrane region" description="Helical" evidence="2">
    <location>
        <begin position="317"/>
        <end position="335"/>
    </location>
</feature>
<dbReference type="Pfam" id="PF19040">
    <property type="entry name" value="SGNH"/>
    <property type="match status" value="1"/>
</dbReference>
<keyword evidence="6" id="KW-1185">Reference proteome</keyword>
<feature type="transmembrane region" description="Helical" evidence="2">
    <location>
        <begin position="170"/>
        <end position="192"/>
    </location>
</feature>
<dbReference type="PANTHER" id="PTHR23028:SF53">
    <property type="entry name" value="ACYL_TRANSF_3 DOMAIN-CONTAINING PROTEIN"/>
    <property type="match status" value="1"/>
</dbReference>
<evidence type="ECO:0000313" key="6">
    <source>
        <dbReference type="Proteomes" id="UP001442841"/>
    </source>
</evidence>
<feature type="transmembrane region" description="Helical" evidence="2">
    <location>
        <begin position="74"/>
        <end position="92"/>
    </location>
</feature>
<keyword evidence="5" id="KW-0808">Transferase</keyword>
<protein>
    <submittedName>
        <fullName evidence="5">Acyltransferase family protein</fullName>
        <ecNumber evidence="5">2.3.1.-</ecNumber>
    </submittedName>
</protein>
<feature type="region of interest" description="Disordered" evidence="1">
    <location>
        <begin position="388"/>
        <end position="413"/>
    </location>
</feature>
<proteinExistence type="predicted"/>
<reference evidence="5 6" key="1">
    <citation type="submission" date="2024-04" db="EMBL/GenBank/DDBJ databases">
        <title>Isolation of an actinomycete strain from pig manure.</title>
        <authorList>
            <person name="Gong T."/>
            <person name="Yu Z."/>
            <person name="An M."/>
            <person name="Wei C."/>
            <person name="Yang W."/>
            <person name="Liu L."/>
        </authorList>
    </citation>
    <scope>NUCLEOTIDE SEQUENCE [LARGE SCALE GENOMIC DNA]</scope>
    <source>
        <strain evidence="5 6">ZF39</strain>
    </source>
</reference>
<feature type="domain" description="SGNH" evidence="4">
    <location>
        <begin position="450"/>
        <end position="653"/>
    </location>
</feature>
<evidence type="ECO:0000256" key="2">
    <source>
        <dbReference type="SAM" id="Phobius"/>
    </source>
</evidence>
<dbReference type="RefSeq" id="WP_425308200.1">
    <property type="nucleotide sequence ID" value="NZ_CP154795.1"/>
</dbReference>
<keyword evidence="2" id="KW-0812">Transmembrane</keyword>
<keyword evidence="2" id="KW-0472">Membrane</keyword>
<dbReference type="Proteomes" id="UP001442841">
    <property type="component" value="Chromosome"/>
</dbReference>
<evidence type="ECO:0000256" key="1">
    <source>
        <dbReference type="SAM" id="MobiDB-lite"/>
    </source>
</evidence>
<feature type="transmembrane region" description="Helical" evidence="2">
    <location>
        <begin position="142"/>
        <end position="163"/>
    </location>
</feature>
<gene>
    <name evidence="5" type="ORF">AADG42_05420</name>
</gene>
<dbReference type="InterPro" id="IPR050879">
    <property type="entry name" value="Acyltransferase_3"/>
</dbReference>
<dbReference type="GO" id="GO:0016746">
    <property type="term" value="F:acyltransferase activity"/>
    <property type="evidence" value="ECO:0007669"/>
    <property type="project" value="UniProtKB-KW"/>
</dbReference>
<dbReference type="EC" id="2.3.1.-" evidence="5"/>
<evidence type="ECO:0000259" key="4">
    <source>
        <dbReference type="Pfam" id="PF19040"/>
    </source>
</evidence>
<dbReference type="InterPro" id="IPR002656">
    <property type="entry name" value="Acyl_transf_3_dom"/>
</dbReference>
<feature type="transmembrane region" description="Helical" evidence="2">
    <location>
        <begin position="35"/>
        <end position="54"/>
    </location>
</feature>
<keyword evidence="5" id="KW-0012">Acyltransferase</keyword>
<accession>A0ABZ3FQ68</accession>
<dbReference type="Pfam" id="PF01757">
    <property type="entry name" value="Acyl_transf_3"/>
    <property type="match status" value="1"/>
</dbReference>
<feature type="transmembrane region" description="Helical" evidence="2">
    <location>
        <begin position="253"/>
        <end position="272"/>
    </location>
</feature>
<feature type="transmembrane region" description="Helical" evidence="2">
    <location>
        <begin position="225"/>
        <end position="247"/>
    </location>
</feature>
<evidence type="ECO:0000259" key="3">
    <source>
        <dbReference type="Pfam" id="PF01757"/>
    </source>
</evidence>
<name>A0ABZ3FQ68_9ACTN</name>
<feature type="transmembrane region" description="Helical" evidence="2">
    <location>
        <begin position="355"/>
        <end position="377"/>
    </location>
</feature>
<keyword evidence="2" id="KW-1133">Transmembrane helix</keyword>
<feature type="domain" description="Acyltransferase 3" evidence="3">
    <location>
        <begin position="11"/>
        <end position="333"/>
    </location>
</feature>